<dbReference type="GO" id="GO:0043565">
    <property type="term" value="F:sequence-specific DNA binding"/>
    <property type="evidence" value="ECO:0007669"/>
    <property type="project" value="InterPro"/>
</dbReference>
<evidence type="ECO:0000256" key="3">
    <source>
        <dbReference type="ARBA" id="ARBA00023163"/>
    </source>
</evidence>
<evidence type="ECO:0000256" key="1">
    <source>
        <dbReference type="ARBA" id="ARBA00023015"/>
    </source>
</evidence>
<dbReference type="InterPro" id="IPR011991">
    <property type="entry name" value="ArsR-like_HTH"/>
</dbReference>
<dbReference type="InterPro" id="IPR019887">
    <property type="entry name" value="Tscrpt_reg_AsnC/Lrp_C"/>
</dbReference>
<dbReference type="InterPro" id="IPR019888">
    <property type="entry name" value="Tscrpt_reg_AsnC-like"/>
</dbReference>
<dbReference type="InterPro" id="IPR000485">
    <property type="entry name" value="AsnC-type_HTH_dom"/>
</dbReference>
<evidence type="ECO:0000313" key="5">
    <source>
        <dbReference type="EMBL" id="OXT02708.1"/>
    </source>
</evidence>
<dbReference type="PRINTS" id="PR00033">
    <property type="entry name" value="HTHASNC"/>
</dbReference>
<dbReference type="InterPro" id="IPR011008">
    <property type="entry name" value="Dimeric_a/b-barrel"/>
</dbReference>
<keyword evidence="6" id="KW-1185">Reference proteome</keyword>
<accession>A0A231V3E9</accession>
<dbReference type="EMBL" id="NBYO01000001">
    <property type="protein sequence ID" value="OXT02708.1"/>
    <property type="molecule type" value="Genomic_DNA"/>
</dbReference>
<dbReference type="GO" id="GO:0043200">
    <property type="term" value="P:response to amino acid"/>
    <property type="evidence" value="ECO:0007669"/>
    <property type="project" value="TreeGrafter"/>
</dbReference>
<evidence type="ECO:0000259" key="4">
    <source>
        <dbReference type="PROSITE" id="PS50956"/>
    </source>
</evidence>
<protein>
    <submittedName>
        <fullName evidence="5">AsnC family transcriptional regulator</fullName>
    </submittedName>
</protein>
<dbReference type="Proteomes" id="UP000215405">
    <property type="component" value="Unassembled WGS sequence"/>
</dbReference>
<dbReference type="GO" id="GO:0006355">
    <property type="term" value="P:regulation of DNA-templated transcription"/>
    <property type="evidence" value="ECO:0007669"/>
    <property type="project" value="UniProtKB-ARBA"/>
</dbReference>
<evidence type="ECO:0000256" key="2">
    <source>
        <dbReference type="ARBA" id="ARBA00023125"/>
    </source>
</evidence>
<dbReference type="Pfam" id="PF01037">
    <property type="entry name" value="AsnC_trans_reg"/>
    <property type="match status" value="1"/>
</dbReference>
<keyword evidence="3" id="KW-0804">Transcription</keyword>
<dbReference type="CDD" id="cd00090">
    <property type="entry name" value="HTH_ARSR"/>
    <property type="match status" value="1"/>
</dbReference>
<dbReference type="PANTHER" id="PTHR30154">
    <property type="entry name" value="LEUCINE-RESPONSIVE REGULATORY PROTEIN"/>
    <property type="match status" value="1"/>
</dbReference>
<dbReference type="Gene3D" id="3.30.70.920">
    <property type="match status" value="1"/>
</dbReference>
<name>A0A231V3E9_9HYPH</name>
<dbReference type="InterPro" id="IPR036388">
    <property type="entry name" value="WH-like_DNA-bd_sf"/>
</dbReference>
<dbReference type="PANTHER" id="PTHR30154:SF46">
    <property type="entry name" value="TRANSCRIPTIONAL REGULATORY PROTEIN"/>
    <property type="match status" value="1"/>
</dbReference>
<comment type="caution">
    <text evidence="5">The sequence shown here is derived from an EMBL/GenBank/DDBJ whole genome shotgun (WGS) entry which is preliminary data.</text>
</comment>
<proteinExistence type="predicted"/>
<organism evidence="5 6">
    <name type="scientific">Notoacmeibacter marinus</name>
    <dbReference type="NCBI Taxonomy" id="1876515"/>
    <lineage>
        <taxon>Bacteria</taxon>
        <taxon>Pseudomonadati</taxon>
        <taxon>Pseudomonadota</taxon>
        <taxon>Alphaproteobacteria</taxon>
        <taxon>Hyphomicrobiales</taxon>
        <taxon>Notoacmeibacteraceae</taxon>
        <taxon>Notoacmeibacter</taxon>
    </lineage>
</organism>
<dbReference type="SMART" id="SM00344">
    <property type="entry name" value="HTH_ASNC"/>
    <property type="match status" value="1"/>
</dbReference>
<dbReference type="PROSITE" id="PS50956">
    <property type="entry name" value="HTH_ASNC_2"/>
    <property type="match status" value="1"/>
</dbReference>
<dbReference type="GO" id="GO:0005829">
    <property type="term" value="C:cytosol"/>
    <property type="evidence" value="ECO:0007669"/>
    <property type="project" value="TreeGrafter"/>
</dbReference>
<sequence length="155" mass="17160">MHKILKDRFDHAILKALQEDSTCTNAELAEIVHLSASQCSRRRARLESEGLIAGYTARLDARALGFGLRAVIRVSLAAHGENQAADFHALLASCREVRSAFSVSGDADYILLVLTEDLDSFSDFVHERLLPHPQIMQVRSEIVLKVLKEEPGVPL</sequence>
<dbReference type="SUPFAM" id="SSF46785">
    <property type="entry name" value="Winged helix' DNA-binding domain"/>
    <property type="match status" value="1"/>
</dbReference>
<dbReference type="SUPFAM" id="SSF54909">
    <property type="entry name" value="Dimeric alpha+beta barrel"/>
    <property type="match status" value="1"/>
</dbReference>
<dbReference type="Gene3D" id="1.10.10.10">
    <property type="entry name" value="Winged helix-like DNA-binding domain superfamily/Winged helix DNA-binding domain"/>
    <property type="match status" value="1"/>
</dbReference>
<dbReference type="InterPro" id="IPR036390">
    <property type="entry name" value="WH_DNA-bd_sf"/>
</dbReference>
<keyword evidence="2" id="KW-0238">DNA-binding</keyword>
<dbReference type="AlphaFoldDB" id="A0A231V3E9"/>
<dbReference type="Pfam" id="PF13412">
    <property type="entry name" value="HTH_24"/>
    <property type="match status" value="1"/>
</dbReference>
<keyword evidence="1" id="KW-0805">Transcription regulation</keyword>
<dbReference type="RefSeq" id="WP_094076659.1">
    <property type="nucleotide sequence ID" value="NZ_NBYO01000001.1"/>
</dbReference>
<gene>
    <name evidence="5" type="ORF">B7H23_07445</name>
</gene>
<evidence type="ECO:0000313" key="6">
    <source>
        <dbReference type="Proteomes" id="UP000215405"/>
    </source>
</evidence>
<feature type="domain" description="HTH asnC-type" evidence="4">
    <location>
        <begin position="7"/>
        <end position="67"/>
    </location>
</feature>
<reference evidence="6" key="1">
    <citation type="journal article" date="2017" name="Int. J. Syst. Evol. Microbiol.">
        <title>Notoacmeibacter marinus gen. nov., sp. nov., isolated from the gut of a limpet and proposal of Notoacmeibacteraceae fam. nov. in the order Rhizobiales of the class Alphaproteobacteria.</title>
        <authorList>
            <person name="Huang Z."/>
            <person name="Guo F."/>
            <person name="Lai Q."/>
        </authorList>
    </citation>
    <scope>NUCLEOTIDE SEQUENCE [LARGE SCALE GENOMIC DNA]</scope>
    <source>
        <strain evidence="6">XMTR2A4</strain>
    </source>
</reference>